<gene>
    <name evidence="1" type="ORF">KME15_20065</name>
</gene>
<protein>
    <submittedName>
        <fullName evidence="1">Uncharacterized protein</fullName>
    </submittedName>
</protein>
<organism evidence="1 2">
    <name type="scientific">Drouetiella hepatica Uher 2000/2452</name>
    <dbReference type="NCBI Taxonomy" id="904376"/>
    <lineage>
        <taxon>Bacteria</taxon>
        <taxon>Bacillati</taxon>
        <taxon>Cyanobacteriota</taxon>
        <taxon>Cyanophyceae</taxon>
        <taxon>Oculatellales</taxon>
        <taxon>Oculatellaceae</taxon>
        <taxon>Drouetiella</taxon>
    </lineage>
</organism>
<evidence type="ECO:0000313" key="1">
    <source>
        <dbReference type="EMBL" id="MBW4660978.1"/>
    </source>
</evidence>
<reference evidence="1" key="2">
    <citation type="journal article" date="2022" name="Microbiol. Resour. Announc.">
        <title>Metagenome Sequencing to Explore Phylogenomics of Terrestrial Cyanobacteria.</title>
        <authorList>
            <person name="Ward R.D."/>
            <person name="Stajich J.E."/>
            <person name="Johansen J.R."/>
            <person name="Huntemann M."/>
            <person name="Clum A."/>
            <person name="Foster B."/>
            <person name="Foster B."/>
            <person name="Roux S."/>
            <person name="Palaniappan K."/>
            <person name="Varghese N."/>
            <person name="Mukherjee S."/>
            <person name="Reddy T.B.K."/>
            <person name="Daum C."/>
            <person name="Copeland A."/>
            <person name="Chen I.A."/>
            <person name="Ivanova N.N."/>
            <person name="Kyrpides N.C."/>
            <person name="Shapiro N."/>
            <person name="Eloe-Fadrosh E.A."/>
            <person name="Pietrasiak N."/>
        </authorList>
    </citation>
    <scope>NUCLEOTIDE SEQUENCE</scope>
    <source>
        <strain evidence="1">UHER 2000/2452</strain>
    </source>
</reference>
<reference evidence="1" key="1">
    <citation type="submission" date="2021-05" db="EMBL/GenBank/DDBJ databases">
        <authorList>
            <person name="Pietrasiak N."/>
            <person name="Ward R."/>
            <person name="Stajich J.E."/>
            <person name="Kurbessoian T."/>
        </authorList>
    </citation>
    <scope>NUCLEOTIDE SEQUENCE</scope>
    <source>
        <strain evidence="1">UHER 2000/2452</strain>
    </source>
</reference>
<name>A0A951QGV7_9CYAN</name>
<comment type="caution">
    <text evidence="1">The sequence shown here is derived from an EMBL/GenBank/DDBJ whole genome shotgun (WGS) entry which is preliminary data.</text>
</comment>
<evidence type="ECO:0000313" key="2">
    <source>
        <dbReference type="Proteomes" id="UP000757435"/>
    </source>
</evidence>
<dbReference type="EMBL" id="JAHHHD010000028">
    <property type="protein sequence ID" value="MBW4660978.1"/>
    <property type="molecule type" value="Genomic_DNA"/>
</dbReference>
<dbReference type="Proteomes" id="UP000757435">
    <property type="component" value="Unassembled WGS sequence"/>
</dbReference>
<proteinExistence type="predicted"/>
<dbReference type="AlphaFoldDB" id="A0A951QGV7"/>
<accession>A0A951QGV7</accession>
<sequence>MKPISNGTKILTQQGWLGTIVGFDRTTKGFHYRVKWQEMGAMFALGSHLYEDSVHFNIWVSEVIELTGIE</sequence>